<dbReference type="EMBL" id="VCGU01000002">
    <property type="protein sequence ID" value="TRY79281.1"/>
    <property type="molecule type" value="Genomic_DNA"/>
</dbReference>
<name>A0A553PNM1_TIGCA</name>
<evidence type="ECO:0000256" key="1">
    <source>
        <dbReference type="ARBA" id="ARBA00004141"/>
    </source>
</evidence>
<dbReference type="GO" id="GO:0008528">
    <property type="term" value="F:G protein-coupled peptide receptor activity"/>
    <property type="evidence" value="ECO:0007669"/>
    <property type="project" value="TreeGrafter"/>
</dbReference>
<evidence type="ECO:0000256" key="4">
    <source>
        <dbReference type="ARBA" id="ARBA00023136"/>
    </source>
</evidence>
<dbReference type="SUPFAM" id="SSF81321">
    <property type="entry name" value="Family A G protein-coupled receptor-like"/>
    <property type="match status" value="1"/>
</dbReference>
<organism evidence="8 9">
    <name type="scientific">Tigriopus californicus</name>
    <name type="common">Marine copepod</name>
    <dbReference type="NCBI Taxonomy" id="6832"/>
    <lineage>
        <taxon>Eukaryota</taxon>
        <taxon>Metazoa</taxon>
        <taxon>Ecdysozoa</taxon>
        <taxon>Arthropoda</taxon>
        <taxon>Crustacea</taxon>
        <taxon>Multicrustacea</taxon>
        <taxon>Hexanauplia</taxon>
        <taxon>Copepoda</taxon>
        <taxon>Harpacticoida</taxon>
        <taxon>Harpacticidae</taxon>
        <taxon>Tigriopus</taxon>
    </lineage>
</organism>
<dbReference type="InterPro" id="IPR017981">
    <property type="entry name" value="GPCR_2-like_7TM"/>
</dbReference>
<feature type="transmembrane region" description="Helical" evidence="6">
    <location>
        <begin position="350"/>
        <end position="374"/>
    </location>
</feature>
<feature type="transmembrane region" description="Helical" evidence="6">
    <location>
        <begin position="275"/>
        <end position="297"/>
    </location>
</feature>
<keyword evidence="2 6" id="KW-0812">Transmembrane</keyword>
<sequence>MPVPQDPNSVNRNLLALAKIPKRELAHRKCSDNGFWLDGEGLESLDPSWTDFTGCFTPELTKVIEGFYANISETEAEQKASILYNARLFEMVGYSVSFLSILASLVILASFRSLRTKEKRIHRHLYWAMLIQVVIRLILYTDQFVSRQSGAMSDHQQTVILANRNSSRNGTQAVVPSALGSSLPVQGIDNTPYLCEGFYVLLEYARSAMFHWFFIEGLHLHNVLTIDVFPAHGNMRIYYLIGWGLPVIFTILWAITTGFNVDADCWYGYNHTNYYYIMEGPRLAVIVINFLFLLNILRVLLTKLRNNNSSETEQVRKAVKAAIVLQPLLGITNSLQMISTPYDQSVTYFAIWSFLTTFLVSFQGFFAALFYCFLNGEVRTVVGKYLDRRREERAINQRTSSFYHNNTIALNKDETIARPQRRASTILGPLQTKFQSFKIKSPSTLRPSSAERASPSPPLKTQEIELNGFHVPIGSNESQSQVPESESLLPQMEEAKFDNDIDLSEVKLNKT</sequence>
<dbReference type="InterPro" id="IPR050332">
    <property type="entry name" value="GPCR_2"/>
</dbReference>
<evidence type="ECO:0000313" key="9">
    <source>
        <dbReference type="Proteomes" id="UP000318571"/>
    </source>
</evidence>
<dbReference type="GO" id="GO:0007188">
    <property type="term" value="P:adenylate cyclase-modulating G protein-coupled receptor signaling pathway"/>
    <property type="evidence" value="ECO:0007669"/>
    <property type="project" value="TreeGrafter"/>
</dbReference>
<dbReference type="GO" id="GO:0005886">
    <property type="term" value="C:plasma membrane"/>
    <property type="evidence" value="ECO:0007669"/>
    <property type="project" value="TreeGrafter"/>
</dbReference>
<evidence type="ECO:0000256" key="5">
    <source>
        <dbReference type="SAM" id="MobiDB-lite"/>
    </source>
</evidence>
<keyword evidence="4 6" id="KW-0472">Membrane</keyword>
<feature type="region of interest" description="Disordered" evidence="5">
    <location>
        <begin position="441"/>
        <end position="511"/>
    </location>
</feature>
<feature type="transmembrane region" description="Helical" evidence="6">
    <location>
        <begin position="91"/>
        <end position="112"/>
    </location>
</feature>
<protein>
    <recommendedName>
        <fullName evidence="7">G-protein coupled receptors family 2 profile 2 domain-containing protein</fullName>
    </recommendedName>
</protein>
<evidence type="ECO:0000313" key="8">
    <source>
        <dbReference type="EMBL" id="TRY79281.1"/>
    </source>
</evidence>
<dbReference type="Proteomes" id="UP000318571">
    <property type="component" value="Chromosome 6"/>
</dbReference>
<evidence type="ECO:0000256" key="2">
    <source>
        <dbReference type="ARBA" id="ARBA00022692"/>
    </source>
</evidence>
<dbReference type="PROSITE" id="PS50261">
    <property type="entry name" value="G_PROTEIN_RECEP_F2_4"/>
    <property type="match status" value="1"/>
</dbReference>
<keyword evidence="9" id="KW-1185">Reference proteome</keyword>
<dbReference type="AlphaFoldDB" id="A0A553PNM1"/>
<dbReference type="OMA" id="EMFQKCT"/>
<dbReference type="STRING" id="6832.A0A553PNM1"/>
<accession>A0A553PNM1</accession>
<evidence type="ECO:0000256" key="6">
    <source>
        <dbReference type="SAM" id="Phobius"/>
    </source>
</evidence>
<proteinExistence type="predicted"/>
<feature type="transmembrane region" description="Helical" evidence="6">
    <location>
        <begin position="318"/>
        <end position="338"/>
    </location>
</feature>
<dbReference type="GO" id="GO:0007166">
    <property type="term" value="P:cell surface receptor signaling pathway"/>
    <property type="evidence" value="ECO:0007669"/>
    <property type="project" value="InterPro"/>
</dbReference>
<feature type="transmembrane region" description="Helical" evidence="6">
    <location>
        <begin position="237"/>
        <end position="255"/>
    </location>
</feature>
<gene>
    <name evidence="8" type="ORF">TCAL_14791</name>
</gene>
<feature type="domain" description="G-protein coupled receptors family 2 profile 2" evidence="7">
    <location>
        <begin position="86"/>
        <end position="375"/>
    </location>
</feature>
<dbReference type="Pfam" id="PF00002">
    <property type="entry name" value="7tm_2"/>
    <property type="match status" value="1"/>
</dbReference>
<feature type="compositionally biased region" description="Polar residues" evidence="5">
    <location>
        <begin position="475"/>
        <end position="484"/>
    </location>
</feature>
<reference evidence="8 9" key="1">
    <citation type="journal article" date="2018" name="Nat. Ecol. Evol.">
        <title>Genomic signatures of mitonuclear coevolution across populations of Tigriopus californicus.</title>
        <authorList>
            <person name="Barreto F.S."/>
            <person name="Watson E.T."/>
            <person name="Lima T.G."/>
            <person name="Willett C.S."/>
            <person name="Edmands S."/>
            <person name="Li W."/>
            <person name="Burton R.S."/>
        </authorList>
    </citation>
    <scope>NUCLEOTIDE SEQUENCE [LARGE SCALE GENOMIC DNA]</scope>
    <source>
        <strain evidence="8 9">San Diego</strain>
    </source>
</reference>
<dbReference type="PANTHER" id="PTHR45620">
    <property type="entry name" value="PDF RECEPTOR-LIKE PROTEIN-RELATED"/>
    <property type="match status" value="1"/>
</dbReference>
<evidence type="ECO:0000256" key="3">
    <source>
        <dbReference type="ARBA" id="ARBA00022989"/>
    </source>
</evidence>
<keyword evidence="3 6" id="KW-1133">Transmembrane helix</keyword>
<dbReference type="PANTHER" id="PTHR45620:SF17">
    <property type="entry name" value="PDF RECEPTOR"/>
    <property type="match status" value="1"/>
</dbReference>
<comment type="caution">
    <text evidence="8">The sequence shown here is derived from an EMBL/GenBank/DDBJ whole genome shotgun (WGS) entry which is preliminary data.</text>
</comment>
<feature type="compositionally biased region" description="Basic and acidic residues" evidence="5">
    <location>
        <begin position="493"/>
        <end position="511"/>
    </location>
</feature>
<dbReference type="Gene3D" id="1.20.1070.10">
    <property type="entry name" value="Rhodopsin 7-helix transmembrane proteins"/>
    <property type="match status" value="1"/>
</dbReference>
<dbReference type="InterPro" id="IPR000832">
    <property type="entry name" value="GPCR_2_secretin-like"/>
</dbReference>
<evidence type="ECO:0000259" key="7">
    <source>
        <dbReference type="PROSITE" id="PS50261"/>
    </source>
</evidence>
<dbReference type="PRINTS" id="PR00249">
    <property type="entry name" value="GPCRSECRETIN"/>
</dbReference>
<comment type="subcellular location">
    <subcellularLocation>
        <location evidence="1">Membrane</location>
        <topology evidence="1">Multi-pass membrane protein</topology>
    </subcellularLocation>
</comment>